<dbReference type="Pfam" id="PF05030">
    <property type="entry name" value="SSXT"/>
    <property type="match status" value="1"/>
</dbReference>
<feature type="compositionally biased region" description="Polar residues" evidence="2">
    <location>
        <begin position="78"/>
        <end position="91"/>
    </location>
</feature>
<gene>
    <name evidence="4" type="ORF">FGIG_11083</name>
</gene>
<evidence type="ECO:0000256" key="2">
    <source>
        <dbReference type="SAM" id="MobiDB-lite"/>
    </source>
</evidence>
<feature type="domain" description="SS18 N-terminal" evidence="3">
    <location>
        <begin position="14"/>
        <end position="70"/>
    </location>
</feature>
<protein>
    <submittedName>
        <fullName evidence="4">SSXT domain-containing protein</fullName>
    </submittedName>
</protein>
<comment type="similarity">
    <text evidence="1">Belongs to the SS18 family.</text>
</comment>
<organism evidence="4 5">
    <name type="scientific">Fasciola gigantica</name>
    <name type="common">Giant liver fluke</name>
    <dbReference type="NCBI Taxonomy" id="46835"/>
    <lineage>
        <taxon>Eukaryota</taxon>
        <taxon>Metazoa</taxon>
        <taxon>Spiralia</taxon>
        <taxon>Lophotrochozoa</taxon>
        <taxon>Platyhelminthes</taxon>
        <taxon>Trematoda</taxon>
        <taxon>Digenea</taxon>
        <taxon>Plagiorchiida</taxon>
        <taxon>Echinostomata</taxon>
        <taxon>Echinostomatoidea</taxon>
        <taxon>Fasciolidae</taxon>
        <taxon>Fasciola</taxon>
    </lineage>
</organism>
<reference evidence="4 5" key="1">
    <citation type="submission" date="2019-04" db="EMBL/GenBank/DDBJ databases">
        <title>Annotation for the trematode Fasciola gigantica.</title>
        <authorList>
            <person name="Choi Y.-J."/>
        </authorList>
    </citation>
    <scope>NUCLEOTIDE SEQUENCE [LARGE SCALE GENOMIC DNA]</scope>
    <source>
        <strain evidence="4">Uganda_cow_1</strain>
    </source>
</reference>
<dbReference type="STRING" id="46835.A0A504YB36"/>
<dbReference type="InterPro" id="IPR007726">
    <property type="entry name" value="SS18_N"/>
</dbReference>
<dbReference type="Proteomes" id="UP000316759">
    <property type="component" value="Unassembled WGS sequence"/>
</dbReference>
<feature type="region of interest" description="Disordered" evidence="2">
    <location>
        <begin position="71"/>
        <end position="91"/>
    </location>
</feature>
<proteinExistence type="inferred from homology"/>
<evidence type="ECO:0000313" key="4">
    <source>
        <dbReference type="EMBL" id="TPP58354.1"/>
    </source>
</evidence>
<evidence type="ECO:0000313" key="5">
    <source>
        <dbReference type="Proteomes" id="UP000316759"/>
    </source>
</evidence>
<sequence length="208" mass="21633">MSVIPGFSGRRESSVSSATIQKMLDENVRLIHSLMAHQRCGAVKEAAELQQALHRNLVYLATIADRTTTHAAATTQAPPQSSGVTTVPTGLSVQGAQPHYTPPSPGTTVPPQTMLSTPVNSSAHSDRSPLIGISMHHPGPSTTVALDHMANQSVSVSASQSGLLPGPKSTGSIHAQVYPVNLMSQTPNDHEITQQDAPGAPHGIPTGP</sequence>
<comment type="caution">
    <text evidence="4">The sequence shown here is derived from an EMBL/GenBank/DDBJ whole genome shotgun (WGS) entry which is preliminary data.</text>
</comment>
<evidence type="ECO:0000256" key="1">
    <source>
        <dbReference type="ARBA" id="ARBA00007945"/>
    </source>
</evidence>
<feature type="region of interest" description="Disordered" evidence="2">
    <location>
        <begin position="189"/>
        <end position="208"/>
    </location>
</feature>
<dbReference type="EMBL" id="SUNJ01012086">
    <property type="protein sequence ID" value="TPP58354.1"/>
    <property type="molecule type" value="Genomic_DNA"/>
</dbReference>
<accession>A0A504YB36</accession>
<evidence type="ECO:0000259" key="3">
    <source>
        <dbReference type="Pfam" id="PF05030"/>
    </source>
</evidence>
<dbReference type="AlphaFoldDB" id="A0A504YB36"/>
<dbReference type="OrthoDB" id="10265171at2759"/>
<name>A0A504YB36_FASGI</name>
<keyword evidence="5" id="KW-1185">Reference proteome</keyword>